<evidence type="ECO:0000313" key="2">
    <source>
        <dbReference type="Proteomes" id="UP000243528"/>
    </source>
</evidence>
<dbReference type="RefSeq" id="WP_165358390.1">
    <property type="nucleotide sequence ID" value="NZ_ML142897.1"/>
</dbReference>
<dbReference type="AlphaFoldDB" id="A0A2P8EFH5"/>
<accession>A0A2P8EFH5</accession>
<gene>
    <name evidence="1" type="ORF">CLV30_101151</name>
</gene>
<evidence type="ECO:0000313" key="1">
    <source>
        <dbReference type="EMBL" id="PSL08184.1"/>
    </source>
</evidence>
<reference evidence="1 2" key="1">
    <citation type="submission" date="2018-03" db="EMBL/GenBank/DDBJ databases">
        <title>Genomic Encyclopedia of Archaeal and Bacterial Type Strains, Phase II (KMG-II): from individual species to whole genera.</title>
        <authorList>
            <person name="Goeker M."/>
        </authorList>
    </citation>
    <scope>NUCLEOTIDE SEQUENCE [LARGE SCALE GENOMIC DNA]</scope>
    <source>
        <strain evidence="1 2">DSM 45211</strain>
    </source>
</reference>
<name>A0A2P8EFH5_9ACTN</name>
<dbReference type="Proteomes" id="UP000243528">
    <property type="component" value="Unassembled WGS sequence"/>
</dbReference>
<organism evidence="1 2">
    <name type="scientific">Haloactinopolyspora alba</name>
    <dbReference type="NCBI Taxonomy" id="648780"/>
    <lineage>
        <taxon>Bacteria</taxon>
        <taxon>Bacillati</taxon>
        <taxon>Actinomycetota</taxon>
        <taxon>Actinomycetes</taxon>
        <taxon>Jiangellales</taxon>
        <taxon>Jiangellaceae</taxon>
        <taxon>Haloactinopolyspora</taxon>
    </lineage>
</organism>
<sequence>MIFDVRTDDGLRQALARMPQEGGWDGPLGRVVISALWDKASALVNRQRSDVRDAHRVPHLVGLGWEYLAQHAAYVAGARSPWAVLHTVMRRQARAAELGDELGVSERRARESTRTERRVEAHTATRLGVDHPPTDHVGDPTQDPTAGAAVPAWTGGWDAALRELRDQLVAAGAPAAATDDAISAVLDVLSTVRRSHAHTEVYQSTRLDGLDRDQRRALLELLIGTRRGGPASSAWLALRQAPERGELPWASIDRAAAARFARFASPFRQATRARESEFALSAA</sequence>
<protein>
    <submittedName>
        <fullName evidence="1">Uncharacterized protein</fullName>
    </submittedName>
</protein>
<proteinExistence type="predicted"/>
<dbReference type="EMBL" id="PYGE01000001">
    <property type="protein sequence ID" value="PSL08184.1"/>
    <property type="molecule type" value="Genomic_DNA"/>
</dbReference>
<comment type="caution">
    <text evidence="1">The sequence shown here is derived from an EMBL/GenBank/DDBJ whole genome shotgun (WGS) entry which is preliminary data.</text>
</comment>
<keyword evidence="2" id="KW-1185">Reference proteome</keyword>